<sequence length="460" mass="54963">MSQDLDDLSDFITNIQKQRNLRRKKIKKPNDMKNDPFYPTEKQKFTSEKEIKKRKIKNYIAEKKREWRRSALESSSFSESSTKEIEKKLKKLEKITTKLTTKLETKLKRFQSHINNLNKKEEKEKENKKENESEKENKKEKEKETETETEKEKEKEKEKDSQMPLPKVSIETIEIAENLQRKLKEKIDLKQEKLKQMKENKKNLTDLRQSIINDEFCSEKVQSIFQFLKTLYELQNFVDSNNLNNSQKKTFLEKLEHKLESSPTSEKTINFIFKNMEFKIEDVPITKNYYQNYQKKSPKTIKNPNLDQQTKTFGVGRVVAYLKNYKLEDFSGNLIIDTISQLIYLKNKKRKKWENRNKIPTLRVFDTNRFALAINSDPGLIKQEIYQKLTKIINQKQLNIYQDRDEQIREIAVKSFRQKESINNNPEKEISIIVQLSSQVILKKLLQECVVEFNKLENNH</sequence>
<evidence type="ECO:0000256" key="1">
    <source>
        <dbReference type="SAM" id="MobiDB-lite"/>
    </source>
</evidence>
<name>A0AAV7YP08_9EUKA</name>
<dbReference type="EMBL" id="JANTQA010000051">
    <property type="protein sequence ID" value="KAJ3430447.1"/>
    <property type="molecule type" value="Genomic_DNA"/>
</dbReference>
<reference evidence="2" key="1">
    <citation type="submission" date="2022-08" db="EMBL/GenBank/DDBJ databases">
        <title>Novel sulphate-reducing endosymbionts in the free-living metamonad Anaeramoeba.</title>
        <authorList>
            <person name="Jerlstrom-Hultqvist J."/>
            <person name="Cepicka I."/>
            <person name="Gallot-Lavallee L."/>
            <person name="Salas-Leiva D."/>
            <person name="Curtis B.A."/>
            <person name="Zahonova K."/>
            <person name="Pipaliya S."/>
            <person name="Dacks J."/>
            <person name="Roger A.J."/>
        </authorList>
    </citation>
    <scope>NUCLEOTIDE SEQUENCE</scope>
    <source>
        <strain evidence="2">Busselton2</strain>
    </source>
</reference>
<feature type="region of interest" description="Disordered" evidence="1">
    <location>
        <begin position="19"/>
        <end position="46"/>
    </location>
</feature>
<dbReference type="AlphaFoldDB" id="A0AAV7YP08"/>
<organism evidence="2 3">
    <name type="scientific">Anaeramoeba flamelloides</name>
    <dbReference type="NCBI Taxonomy" id="1746091"/>
    <lineage>
        <taxon>Eukaryota</taxon>
        <taxon>Metamonada</taxon>
        <taxon>Anaeramoebidae</taxon>
        <taxon>Anaeramoeba</taxon>
    </lineage>
</organism>
<proteinExistence type="predicted"/>
<feature type="region of interest" description="Disordered" evidence="1">
    <location>
        <begin position="64"/>
        <end position="83"/>
    </location>
</feature>
<feature type="compositionally biased region" description="Basic and acidic residues" evidence="1">
    <location>
        <begin position="118"/>
        <end position="161"/>
    </location>
</feature>
<comment type="caution">
    <text evidence="2">The sequence shown here is derived from an EMBL/GenBank/DDBJ whole genome shotgun (WGS) entry which is preliminary data.</text>
</comment>
<protein>
    <submittedName>
        <fullName evidence="2">Kinesin-like protein nod-related</fullName>
    </submittedName>
</protein>
<accession>A0AAV7YP08</accession>
<gene>
    <name evidence="2" type="ORF">M0812_23454</name>
</gene>
<evidence type="ECO:0000313" key="3">
    <source>
        <dbReference type="Proteomes" id="UP001146793"/>
    </source>
</evidence>
<dbReference type="Proteomes" id="UP001146793">
    <property type="component" value="Unassembled WGS sequence"/>
</dbReference>
<evidence type="ECO:0000313" key="2">
    <source>
        <dbReference type="EMBL" id="KAJ3430447.1"/>
    </source>
</evidence>
<feature type="region of interest" description="Disordered" evidence="1">
    <location>
        <begin position="114"/>
        <end position="165"/>
    </location>
</feature>